<dbReference type="Proteomes" id="UP000030748">
    <property type="component" value="Unassembled WGS sequence"/>
</dbReference>
<evidence type="ECO:0000313" key="4">
    <source>
        <dbReference type="EMBL" id="EYU41532.1"/>
    </source>
</evidence>
<evidence type="ECO:0000313" key="5">
    <source>
        <dbReference type="Proteomes" id="UP000030748"/>
    </source>
</evidence>
<evidence type="ECO:0000256" key="1">
    <source>
        <dbReference type="ARBA" id="ARBA00007447"/>
    </source>
</evidence>
<protein>
    <recommendedName>
        <fullName evidence="3">Peptidase A1 domain-containing protein</fullName>
    </recommendedName>
</protein>
<dbReference type="InterPro" id="IPR001461">
    <property type="entry name" value="Aspartic_peptidase_A1"/>
</dbReference>
<dbReference type="GO" id="GO:0006508">
    <property type="term" value="P:proteolysis"/>
    <property type="evidence" value="ECO:0007669"/>
    <property type="project" value="InterPro"/>
</dbReference>
<keyword evidence="5" id="KW-1185">Reference proteome</keyword>
<feature type="domain" description="Peptidase A1" evidence="3">
    <location>
        <begin position="25"/>
        <end position="384"/>
    </location>
</feature>
<sequence length="403" mass="43646">MKNPVILFLILIASAQIPTTAAATLVAPLKKDTATSLYTITLNSGDRYAVDLSAPFSWRVCPTRRRPTAVPCFSTECIQATYLLSPTCSLPITPPPPETTPCTACTVTPINPRTKSCASAQLTTKTLTLSSTNPTAKITLNNTFLSCAPKPLLQSLPKGVVGLASLSLAPLSLPSQLSANLALSRSFAICLPSTNSANGVVFFGDGPYKLLPPTNFDAADLLSYTPMLRNPKTADYFIGIKSLSINGNSVITMSPFEGIKISTFVPYTTLRRDVYKLFRKSFLNSMKNIPRTKSVKPFNTCFNATAIGFSRVGLHVPQIDLEFANGKNWTIYGANSMKQVGGDSACLAFLDGGKMAEYSIVIGSFQMEDNFLLFDIDRSRLGFSSSLYFERMTCNGFNFTSKV</sequence>
<gene>
    <name evidence="4" type="ORF">MIMGU_mgv1a024978mg</name>
</gene>
<dbReference type="InterPro" id="IPR021109">
    <property type="entry name" value="Peptidase_aspartic_dom_sf"/>
</dbReference>
<dbReference type="InterPro" id="IPR032861">
    <property type="entry name" value="TAXi_N"/>
</dbReference>
<dbReference type="STRING" id="4155.A0A022RM33"/>
<dbReference type="PANTHER" id="PTHR47965:SF63">
    <property type="entry name" value="OS01G0937200 PROTEIN"/>
    <property type="match status" value="1"/>
</dbReference>
<dbReference type="eggNOG" id="KOG1339">
    <property type="taxonomic scope" value="Eukaryota"/>
</dbReference>
<name>A0A022RM33_ERYGU</name>
<dbReference type="AlphaFoldDB" id="A0A022RM33"/>
<dbReference type="Pfam" id="PF14541">
    <property type="entry name" value="TAXi_C"/>
    <property type="match status" value="1"/>
</dbReference>
<dbReference type="GO" id="GO:0004190">
    <property type="term" value="F:aspartic-type endopeptidase activity"/>
    <property type="evidence" value="ECO:0007669"/>
    <property type="project" value="InterPro"/>
</dbReference>
<evidence type="ECO:0000259" key="3">
    <source>
        <dbReference type="PROSITE" id="PS51767"/>
    </source>
</evidence>
<accession>A0A022RM33</accession>
<keyword evidence="2" id="KW-0732">Signal</keyword>
<dbReference type="KEGG" id="egt:105953247"/>
<dbReference type="SUPFAM" id="SSF50630">
    <property type="entry name" value="Acid proteases"/>
    <property type="match status" value="1"/>
</dbReference>
<dbReference type="InterPro" id="IPR033121">
    <property type="entry name" value="PEPTIDASE_A1"/>
</dbReference>
<dbReference type="PhylomeDB" id="A0A022RM33"/>
<dbReference type="OrthoDB" id="1258937at2759"/>
<dbReference type="InterPro" id="IPR032799">
    <property type="entry name" value="TAXi_C"/>
</dbReference>
<proteinExistence type="inferred from homology"/>
<organism evidence="4 5">
    <name type="scientific">Erythranthe guttata</name>
    <name type="common">Yellow monkey flower</name>
    <name type="synonym">Mimulus guttatus</name>
    <dbReference type="NCBI Taxonomy" id="4155"/>
    <lineage>
        <taxon>Eukaryota</taxon>
        <taxon>Viridiplantae</taxon>
        <taxon>Streptophyta</taxon>
        <taxon>Embryophyta</taxon>
        <taxon>Tracheophyta</taxon>
        <taxon>Spermatophyta</taxon>
        <taxon>Magnoliopsida</taxon>
        <taxon>eudicotyledons</taxon>
        <taxon>Gunneridae</taxon>
        <taxon>Pentapetalae</taxon>
        <taxon>asterids</taxon>
        <taxon>lamiids</taxon>
        <taxon>Lamiales</taxon>
        <taxon>Phrymaceae</taxon>
        <taxon>Erythranthe</taxon>
    </lineage>
</organism>
<comment type="similarity">
    <text evidence="1">Belongs to the peptidase A1 family.</text>
</comment>
<dbReference type="PANTHER" id="PTHR47965">
    <property type="entry name" value="ASPARTYL PROTEASE-RELATED"/>
    <property type="match status" value="1"/>
</dbReference>
<dbReference type="Gene3D" id="2.40.70.10">
    <property type="entry name" value="Acid Proteases"/>
    <property type="match status" value="2"/>
</dbReference>
<feature type="signal peptide" evidence="2">
    <location>
        <begin position="1"/>
        <end position="22"/>
    </location>
</feature>
<dbReference type="OMA" id="VNDNTVC"/>
<reference evidence="4 5" key="1">
    <citation type="journal article" date="2013" name="Proc. Natl. Acad. Sci. U.S.A.">
        <title>Fine-scale variation in meiotic recombination in Mimulus inferred from population shotgun sequencing.</title>
        <authorList>
            <person name="Hellsten U."/>
            <person name="Wright K.M."/>
            <person name="Jenkins J."/>
            <person name="Shu S."/>
            <person name="Yuan Y."/>
            <person name="Wessler S.R."/>
            <person name="Schmutz J."/>
            <person name="Willis J.H."/>
            <person name="Rokhsar D.S."/>
        </authorList>
    </citation>
    <scope>NUCLEOTIDE SEQUENCE [LARGE SCALE GENOMIC DNA]</scope>
    <source>
        <strain evidence="5">cv. DUN x IM62</strain>
    </source>
</reference>
<dbReference type="Pfam" id="PF14543">
    <property type="entry name" value="TAXi_N"/>
    <property type="match status" value="1"/>
</dbReference>
<feature type="chain" id="PRO_5001507753" description="Peptidase A1 domain-containing protein" evidence="2">
    <location>
        <begin position="23"/>
        <end position="403"/>
    </location>
</feature>
<dbReference type="EMBL" id="KI630320">
    <property type="protein sequence ID" value="EYU41532.1"/>
    <property type="molecule type" value="Genomic_DNA"/>
</dbReference>
<dbReference type="PROSITE" id="PS51767">
    <property type="entry name" value="PEPTIDASE_A1"/>
    <property type="match status" value="1"/>
</dbReference>
<evidence type="ECO:0000256" key="2">
    <source>
        <dbReference type="SAM" id="SignalP"/>
    </source>
</evidence>